<dbReference type="Pfam" id="PF05168">
    <property type="entry name" value="HEPN"/>
    <property type="match status" value="1"/>
</dbReference>
<dbReference type="SMART" id="SM00748">
    <property type="entry name" value="HEPN"/>
    <property type="match status" value="1"/>
</dbReference>
<dbReference type="EMBL" id="MFVL01000023">
    <property type="protein sequence ID" value="OGJ01117.1"/>
    <property type="molecule type" value="Genomic_DNA"/>
</dbReference>
<evidence type="ECO:0000259" key="1">
    <source>
        <dbReference type="PROSITE" id="PS50910"/>
    </source>
</evidence>
<gene>
    <name evidence="2" type="ORF">A3I23_02410</name>
</gene>
<feature type="domain" description="HEPN" evidence="1">
    <location>
        <begin position="14"/>
        <end position="127"/>
    </location>
</feature>
<evidence type="ECO:0000313" key="2">
    <source>
        <dbReference type="EMBL" id="OGJ01117.1"/>
    </source>
</evidence>
<dbReference type="SUPFAM" id="SSF81593">
    <property type="entry name" value="Nucleotidyltransferase substrate binding subunit/domain"/>
    <property type="match status" value="1"/>
</dbReference>
<name>A0A1F6Y409_9BACT</name>
<dbReference type="AlphaFoldDB" id="A0A1F6Y409"/>
<dbReference type="PROSITE" id="PS50910">
    <property type="entry name" value="HEPN"/>
    <property type="match status" value="1"/>
</dbReference>
<dbReference type="InterPro" id="IPR007842">
    <property type="entry name" value="HEPN_dom"/>
</dbReference>
<sequence length="133" mass="15706">MTEKETRGAVKYWEITAKRDYDTMLGLFKIKRYPESLFFGHIVLEKTQKGLVVQETGEQAPFTHDLIRLAKLTKISLNKNELDLLKTISAFNIRARYPEQKLKLYKICTEKYTKDKLEKITKLYKSLCQNQKQ</sequence>
<accession>A0A1F6Y409</accession>
<proteinExistence type="predicted"/>
<dbReference type="Proteomes" id="UP000177693">
    <property type="component" value="Unassembled WGS sequence"/>
</dbReference>
<dbReference type="Gene3D" id="1.20.120.330">
    <property type="entry name" value="Nucleotidyltransferases domain 2"/>
    <property type="match status" value="1"/>
</dbReference>
<organism evidence="2 3">
    <name type="scientific">Candidatus Nomurabacteria bacterium RIFCSPLOWO2_02_FULL_40_67</name>
    <dbReference type="NCBI Taxonomy" id="1801787"/>
    <lineage>
        <taxon>Bacteria</taxon>
        <taxon>Candidatus Nomuraibacteriota</taxon>
    </lineage>
</organism>
<protein>
    <recommendedName>
        <fullName evidence="1">HEPN domain-containing protein</fullName>
    </recommendedName>
</protein>
<reference evidence="2 3" key="1">
    <citation type="journal article" date="2016" name="Nat. Commun.">
        <title>Thousands of microbial genomes shed light on interconnected biogeochemical processes in an aquifer system.</title>
        <authorList>
            <person name="Anantharaman K."/>
            <person name="Brown C.T."/>
            <person name="Hug L.A."/>
            <person name="Sharon I."/>
            <person name="Castelle C.J."/>
            <person name="Probst A.J."/>
            <person name="Thomas B.C."/>
            <person name="Singh A."/>
            <person name="Wilkins M.J."/>
            <person name="Karaoz U."/>
            <person name="Brodie E.L."/>
            <person name="Williams K.H."/>
            <person name="Hubbard S.S."/>
            <person name="Banfield J.F."/>
        </authorList>
    </citation>
    <scope>NUCLEOTIDE SEQUENCE [LARGE SCALE GENOMIC DNA]</scope>
</reference>
<comment type="caution">
    <text evidence="2">The sequence shown here is derived from an EMBL/GenBank/DDBJ whole genome shotgun (WGS) entry which is preliminary data.</text>
</comment>
<evidence type="ECO:0000313" key="3">
    <source>
        <dbReference type="Proteomes" id="UP000177693"/>
    </source>
</evidence>